<dbReference type="InterPro" id="IPR002347">
    <property type="entry name" value="SDR_fam"/>
</dbReference>
<dbReference type="InterPro" id="IPR052184">
    <property type="entry name" value="SDR_enzymes"/>
</dbReference>
<dbReference type="SUPFAM" id="SSF51735">
    <property type="entry name" value="NAD(P)-binding Rossmann-fold domains"/>
    <property type="match status" value="1"/>
</dbReference>
<accession>A0A420YLV8</accession>
<protein>
    <recommendedName>
        <fullName evidence="3">NAD(P)-binding protein</fullName>
    </recommendedName>
</protein>
<comment type="caution">
    <text evidence="1">The sequence shown here is derived from an EMBL/GenBank/DDBJ whole genome shotgun (WGS) entry which is preliminary data.</text>
</comment>
<dbReference type="Pfam" id="PF00106">
    <property type="entry name" value="adh_short"/>
    <property type="match status" value="1"/>
</dbReference>
<evidence type="ECO:0008006" key="3">
    <source>
        <dbReference type="Google" id="ProtNLM"/>
    </source>
</evidence>
<dbReference type="Proteomes" id="UP000275385">
    <property type="component" value="Unassembled WGS sequence"/>
</dbReference>
<gene>
    <name evidence="1" type="ORF">DL546_008480</name>
</gene>
<dbReference type="Gene3D" id="3.40.50.720">
    <property type="entry name" value="NAD(P)-binding Rossmann-like Domain"/>
    <property type="match status" value="1"/>
</dbReference>
<dbReference type="GO" id="GO:0016616">
    <property type="term" value="F:oxidoreductase activity, acting on the CH-OH group of donors, NAD or NADP as acceptor"/>
    <property type="evidence" value="ECO:0007669"/>
    <property type="project" value="TreeGrafter"/>
</dbReference>
<evidence type="ECO:0000313" key="1">
    <source>
        <dbReference type="EMBL" id="RKU48883.1"/>
    </source>
</evidence>
<evidence type="ECO:0000313" key="2">
    <source>
        <dbReference type="Proteomes" id="UP000275385"/>
    </source>
</evidence>
<name>A0A420YLV8_9PEZI</name>
<reference evidence="1 2" key="1">
    <citation type="submission" date="2018-08" db="EMBL/GenBank/DDBJ databases">
        <title>Draft genome of the lignicolous fungus Coniochaeta pulveracea.</title>
        <authorList>
            <person name="Borstlap C.J."/>
            <person name="De Witt R.N."/>
            <person name="Botha A."/>
            <person name="Volschenk H."/>
        </authorList>
    </citation>
    <scope>NUCLEOTIDE SEQUENCE [LARGE SCALE GENOMIC DNA]</scope>
    <source>
        <strain evidence="1 2">CAB683</strain>
    </source>
</reference>
<dbReference type="OrthoDB" id="5296at2759"/>
<dbReference type="PANTHER" id="PTHR45458:SF1">
    <property type="entry name" value="SHORT CHAIN DEHYDROGENASE"/>
    <property type="match status" value="1"/>
</dbReference>
<organism evidence="1 2">
    <name type="scientific">Coniochaeta pulveracea</name>
    <dbReference type="NCBI Taxonomy" id="177199"/>
    <lineage>
        <taxon>Eukaryota</taxon>
        <taxon>Fungi</taxon>
        <taxon>Dikarya</taxon>
        <taxon>Ascomycota</taxon>
        <taxon>Pezizomycotina</taxon>
        <taxon>Sordariomycetes</taxon>
        <taxon>Sordariomycetidae</taxon>
        <taxon>Coniochaetales</taxon>
        <taxon>Coniochaetaceae</taxon>
        <taxon>Coniochaeta</taxon>
    </lineage>
</organism>
<dbReference type="EMBL" id="QVQW01000003">
    <property type="protein sequence ID" value="RKU48883.1"/>
    <property type="molecule type" value="Genomic_DNA"/>
</dbReference>
<dbReference type="PRINTS" id="PR00081">
    <property type="entry name" value="GDHRDH"/>
</dbReference>
<dbReference type="AlphaFoldDB" id="A0A420YLV8"/>
<dbReference type="InterPro" id="IPR036291">
    <property type="entry name" value="NAD(P)-bd_dom_sf"/>
</dbReference>
<proteinExistence type="predicted"/>
<sequence length="277" mass="29914">MPVYVITGANRGLGLEFVRQLAANQDNTIIACARSSSSDLTDVKAVANSNTHYLTCDTGDVENIKTFAQKLSKTLNGKKVDFLLNNAGVNIEPTQSSLTLTPEALYENIRVNVLGPAKVVEHLHAAGVLSDNVRILNMSSGLGSVERSATIVPRKCAPYSISKAGLNMLTTHQSADLRETLPGAVVIVMDPGWVQTRMGGEGAILEPKTSIGGMLKALHGLKTEDNGKFYAYDGSETPCYHAELLFWLEISKAHGMKRVRCFNSDLSELLDAICLSY</sequence>
<dbReference type="PANTHER" id="PTHR45458">
    <property type="entry name" value="SHORT-CHAIN DEHYDROGENASE/REDUCTASE SDR"/>
    <property type="match status" value="1"/>
</dbReference>
<dbReference type="CDD" id="cd05325">
    <property type="entry name" value="carb_red_sniffer_like_SDR_c"/>
    <property type="match status" value="1"/>
</dbReference>
<keyword evidence="2" id="KW-1185">Reference proteome</keyword>